<reference evidence="2 3" key="1">
    <citation type="submission" date="2020-02" db="EMBL/GenBank/DDBJ databases">
        <title>Genome sequencing for Kineobactrum sp. M2.</title>
        <authorList>
            <person name="Park S.-J."/>
        </authorList>
    </citation>
    <scope>NUCLEOTIDE SEQUENCE [LARGE SCALE GENOMIC DNA]</scope>
    <source>
        <strain evidence="2 3">M2</strain>
    </source>
</reference>
<accession>A0A6C0U2Q6</accession>
<dbReference type="EMBL" id="CP048711">
    <property type="protein sequence ID" value="QIB66452.1"/>
    <property type="molecule type" value="Genomic_DNA"/>
</dbReference>
<keyword evidence="3" id="KW-1185">Reference proteome</keyword>
<evidence type="ECO:0000256" key="1">
    <source>
        <dbReference type="SAM" id="SignalP"/>
    </source>
</evidence>
<organism evidence="2 3">
    <name type="scientific">Kineobactrum salinum</name>
    <dbReference type="NCBI Taxonomy" id="2708301"/>
    <lineage>
        <taxon>Bacteria</taxon>
        <taxon>Pseudomonadati</taxon>
        <taxon>Pseudomonadota</taxon>
        <taxon>Gammaproteobacteria</taxon>
        <taxon>Cellvibrionales</taxon>
        <taxon>Halieaceae</taxon>
        <taxon>Kineobactrum</taxon>
    </lineage>
</organism>
<protein>
    <submittedName>
        <fullName evidence="2">Uncharacterized protein</fullName>
    </submittedName>
</protein>
<sequence>MRNSIAGTIIAGGLTAALTVAVQTATAQAAADSEKPRDRRCLSISRIDRIETVDNQTLIFHMHGDEKYINHLPYRCSGLKHNSFLHETSLNSYCDLDIISVVDTSLGMRLGSCPLGPFEPYTEAASNSNEEQQKQ</sequence>
<dbReference type="AlphaFoldDB" id="A0A6C0U2Q6"/>
<feature type="signal peptide" evidence="1">
    <location>
        <begin position="1"/>
        <end position="29"/>
    </location>
</feature>
<dbReference type="KEGG" id="kim:G3T16_14645"/>
<evidence type="ECO:0000313" key="3">
    <source>
        <dbReference type="Proteomes" id="UP000477680"/>
    </source>
</evidence>
<keyword evidence="1" id="KW-0732">Signal</keyword>
<dbReference type="Proteomes" id="UP000477680">
    <property type="component" value="Chromosome"/>
</dbReference>
<gene>
    <name evidence="2" type="ORF">G3T16_14645</name>
</gene>
<name>A0A6C0U2Q6_9GAMM</name>
<dbReference type="RefSeq" id="WP_163495886.1">
    <property type="nucleotide sequence ID" value="NZ_CP048711.1"/>
</dbReference>
<evidence type="ECO:0000313" key="2">
    <source>
        <dbReference type="EMBL" id="QIB66452.1"/>
    </source>
</evidence>
<proteinExistence type="predicted"/>
<feature type="chain" id="PRO_5025571149" evidence="1">
    <location>
        <begin position="30"/>
        <end position="135"/>
    </location>
</feature>